<keyword evidence="2" id="KW-1185">Reference proteome</keyword>
<dbReference type="Proteomes" id="UP000740883">
    <property type="component" value="Unassembled WGS sequence"/>
</dbReference>
<organism evidence="1 2">
    <name type="scientific">Nosema granulosis</name>
    <dbReference type="NCBI Taxonomy" id="83296"/>
    <lineage>
        <taxon>Eukaryota</taxon>
        <taxon>Fungi</taxon>
        <taxon>Fungi incertae sedis</taxon>
        <taxon>Microsporidia</taxon>
        <taxon>Nosematidae</taxon>
        <taxon>Nosema</taxon>
    </lineage>
</organism>
<dbReference type="AlphaFoldDB" id="A0A9P6KXP0"/>
<gene>
    <name evidence="1" type="ORF">NGRA_2470</name>
</gene>
<accession>A0A9P6KXP0</accession>
<proteinExistence type="predicted"/>
<dbReference type="EMBL" id="SBJO01000281">
    <property type="protein sequence ID" value="KAF9761667.1"/>
    <property type="molecule type" value="Genomic_DNA"/>
</dbReference>
<comment type="caution">
    <text evidence="1">The sequence shown here is derived from an EMBL/GenBank/DDBJ whole genome shotgun (WGS) entry which is preliminary data.</text>
</comment>
<protein>
    <submittedName>
        <fullName evidence="1">Uncharacterized protein</fullName>
    </submittedName>
</protein>
<reference evidence="1 2" key="1">
    <citation type="journal article" date="2020" name="Genome Biol. Evol.">
        <title>Comparative genomics of strictly vertically transmitted, feminizing microsporidia endosymbionts of amphipod crustaceans.</title>
        <authorList>
            <person name="Cormier A."/>
            <person name="Chebbi M.A."/>
            <person name="Giraud I."/>
            <person name="Wattier R."/>
            <person name="Teixeira M."/>
            <person name="Gilbert C."/>
            <person name="Rigaud T."/>
            <person name="Cordaux R."/>
        </authorList>
    </citation>
    <scope>NUCLEOTIDE SEQUENCE [LARGE SCALE GENOMIC DNA]</scope>
    <source>
        <strain evidence="1 2">Ou3-Ou53</strain>
    </source>
</reference>
<evidence type="ECO:0000313" key="1">
    <source>
        <dbReference type="EMBL" id="KAF9761667.1"/>
    </source>
</evidence>
<name>A0A9P6KXP0_9MICR</name>
<sequence>MVENIEKNILSMLTSPTHKVSSQDLRNNLKKMGRQISFINLSETDKVGYILQFADPKIFDYQEELEVNKKFRNMTYQEWKGKMIAKFDKGLTKKEFLRSFQKKDELCF</sequence>
<evidence type="ECO:0000313" key="2">
    <source>
        <dbReference type="Proteomes" id="UP000740883"/>
    </source>
</evidence>